<reference evidence="9 10" key="1">
    <citation type="submission" date="2019-07" db="EMBL/GenBank/DDBJ databases">
        <title>Qingshengfaniella alkalisoli gen. nov., sp. nov., isolated from saline soil.</title>
        <authorList>
            <person name="Xu L."/>
            <person name="Huang X.-X."/>
            <person name="Sun J.-Q."/>
        </authorList>
    </citation>
    <scope>NUCLEOTIDE SEQUENCE [LARGE SCALE GENOMIC DNA]</scope>
    <source>
        <strain evidence="9 10">DSM 27279</strain>
    </source>
</reference>
<sequence length="354" mass="37359">MSQSTPPAAADALPPPILRDVPAPAKINLFLHVVGRRADGYHLLQTVFRFVGLADTLHFRRRDDGVIRRVTPIPGVPEATCLTVNAALALRRATGCRLGVDIEVEKRIPAGGGLGGGSSDAASVLLALNRLWGTGLGRAELQRIALPLGADVPVFVFGQNAFAEGVGEALRAVRLAPQWYVVIQPNAHVPTEAAFRAQELTRDTNPVKISDFPGSVARHSSAAGEEKVQDNVVGPRASDGAATQALGLPEYSFLGSFGKNDLEPVVFSRFPMVALARLVATQALRRSGGDTRSTVRMSGSGACLFVECASEAQALALEAEIAATMRQSNSAKDAIRAVTVCQGLDGHPLQHWAA</sequence>
<keyword evidence="10" id="KW-1185">Reference proteome</keyword>
<comment type="function">
    <text evidence="7">Catalyzes the phosphorylation of the position 2 hydroxy group of 4-diphosphocytidyl-2C-methyl-D-erythritol.</text>
</comment>
<evidence type="ECO:0000313" key="10">
    <source>
        <dbReference type="Proteomes" id="UP000318405"/>
    </source>
</evidence>
<dbReference type="GO" id="GO:0005524">
    <property type="term" value="F:ATP binding"/>
    <property type="evidence" value="ECO:0007669"/>
    <property type="project" value="UniProtKB-UniRule"/>
</dbReference>
<feature type="active site" evidence="7">
    <location>
        <position position="151"/>
    </location>
</feature>
<keyword evidence="5 7" id="KW-0067">ATP-binding</keyword>
<keyword evidence="6 7" id="KW-0414">Isoprene biosynthesis</keyword>
<organism evidence="9 10">
    <name type="scientific">Verticiella sediminum</name>
    <dbReference type="NCBI Taxonomy" id="1247510"/>
    <lineage>
        <taxon>Bacteria</taxon>
        <taxon>Pseudomonadati</taxon>
        <taxon>Pseudomonadota</taxon>
        <taxon>Betaproteobacteria</taxon>
        <taxon>Burkholderiales</taxon>
        <taxon>Alcaligenaceae</taxon>
        <taxon>Verticiella</taxon>
    </lineage>
</organism>
<comment type="caution">
    <text evidence="9">The sequence shown here is derived from an EMBL/GenBank/DDBJ whole genome shotgun (WGS) entry which is preliminary data.</text>
</comment>
<dbReference type="EC" id="2.7.1.148" evidence="7"/>
<comment type="catalytic activity">
    <reaction evidence="7">
        <text>4-CDP-2-C-methyl-D-erythritol + ATP = 4-CDP-2-C-methyl-D-erythritol 2-phosphate + ADP + H(+)</text>
        <dbReference type="Rhea" id="RHEA:18437"/>
        <dbReference type="ChEBI" id="CHEBI:15378"/>
        <dbReference type="ChEBI" id="CHEBI:30616"/>
        <dbReference type="ChEBI" id="CHEBI:57823"/>
        <dbReference type="ChEBI" id="CHEBI:57919"/>
        <dbReference type="ChEBI" id="CHEBI:456216"/>
        <dbReference type="EC" id="2.7.1.148"/>
    </reaction>
</comment>
<evidence type="ECO:0000256" key="4">
    <source>
        <dbReference type="ARBA" id="ARBA00022777"/>
    </source>
</evidence>
<dbReference type="HAMAP" id="MF_00061">
    <property type="entry name" value="IspE"/>
    <property type="match status" value="1"/>
</dbReference>
<keyword evidence="4 7" id="KW-0418">Kinase</keyword>
<accession>A0A556B1I9</accession>
<dbReference type="InterPro" id="IPR014721">
    <property type="entry name" value="Ribsml_uS5_D2-typ_fold_subgr"/>
</dbReference>
<dbReference type="InterPro" id="IPR036554">
    <property type="entry name" value="GHMP_kinase_C_sf"/>
</dbReference>
<dbReference type="Gene3D" id="3.30.70.890">
    <property type="entry name" value="GHMP kinase, C-terminal domain"/>
    <property type="match status" value="1"/>
</dbReference>
<protein>
    <recommendedName>
        <fullName evidence="1 7">4-diphosphocytidyl-2-C-methyl-D-erythritol kinase</fullName>
        <shortName evidence="7">CMK</shortName>
        <ecNumber evidence="7">2.7.1.148</ecNumber>
    </recommendedName>
    <alternativeName>
        <fullName evidence="7">4-(cytidine-5'-diphospho)-2-C-methyl-D-erythritol kinase</fullName>
    </alternativeName>
</protein>
<evidence type="ECO:0000256" key="6">
    <source>
        <dbReference type="ARBA" id="ARBA00023229"/>
    </source>
</evidence>
<evidence type="ECO:0000256" key="2">
    <source>
        <dbReference type="ARBA" id="ARBA00022679"/>
    </source>
</evidence>
<keyword evidence="2 7" id="KW-0808">Transferase</keyword>
<dbReference type="GO" id="GO:0019288">
    <property type="term" value="P:isopentenyl diphosphate biosynthetic process, methylerythritol 4-phosphate pathway"/>
    <property type="evidence" value="ECO:0007669"/>
    <property type="project" value="UniProtKB-UniRule"/>
</dbReference>
<dbReference type="GO" id="GO:0050515">
    <property type="term" value="F:4-(cytidine 5'-diphospho)-2-C-methyl-D-erythritol kinase activity"/>
    <property type="evidence" value="ECO:0007669"/>
    <property type="project" value="UniProtKB-UniRule"/>
</dbReference>
<name>A0A556B1I9_9BURK</name>
<feature type="active site" evidence="7">
    <location>
        <position position="26"/>
    </location>
</feature>
<gene>
    <name evidence="7 9" type="primary">ispE</name>
    <name evidence="9" type="ORF">FOZ76_01200</name>
</gene>
<dbReference type="EMBL" id="VLTJ01000002">
    <property type="protein sequence ID" value="TSH99014.1"/>
    <property type="molecule type" value="Genomic_DNA"/>
</dbReference>
<dbReference type="InterPro" id="IPR006204">
    <property type="entry name" value="GHMP_kinase_N_dom"/>
</dbReference>
<comment type="similarity">
    <text evidence="7">Belongs to the GHMP kinase family. IspE subfamily.</text>
</comment>
<dbReference type="RefSeq" id="WP_143946292.1">
    <property type="nucleotide sequence ID" value="NZ_BAABMB010000001.1"/>
</dbReference>
<dbReference type="UniPathway" id="UPA00056">
    <property type="reaction ID" value="UER00094"/>
</dbReference>
<evidence type="ECO:0000256" key="3">
    <source>
        <dbReference type="ARBA" id="ARBA00022741"/>
    </source>
</evidence>
<evidence type="ECO:0000256" key="5">
    <source>
        <dbReference type="ARBA" id="ARBA00022840"/>
    </source>
</evidence>
<evidence type="ECO:0000259" key="8">
    <source>
        <dbReference type="Pfam" id="PF00288"/>
    </source>
</evidence>
<proteinExistence type="inferred from homology"/>
<dbReference type="AlphaFoldDB" id="A0A556B1I9"/>
<dbReference type="Proteomes" id="UP000318405">
    <property type="component" value="Unassembled WGS sequence"/>
</dbReference>
<dbReference type="Gene3D" id="3.30.230.10">
    <property type="match status" value="1"/>
</dbReference>
<dbReference type="PANTHER" id="PTHR43527:SF2">
    <property type="entry name" value="4-DIPHOSPHOCYTIDYL-2-C-METHYL-D-ERYTHRITOL KINASE, CHLOROPLASTIC"/>
    <property type="match status" value="1"/>
</dbReference>
<dbReference type="SUPFAM" id="SSF55060">
    <property type="entry name" value="GHMP Kinase, C-terminal domain"/>
    <property type="match status" value="1"/>
</dbReference>
<dbReference type="InterPro" id="IPR020568">
    <property type="entry name" value="Ribosomal_Su5_D2-typ_SF"/>
</dbReference>
<dbReference type="Pfam" id="PF00288">
    <property type="entry name" value="GHMP_kinases_N"/>
    <property type="match status" value="1"/>
</dbReference>
<comment type="pathway">
    <text evidence="7">Isoprenoid biosynthesis; isopentenyl diphosphate biosynthesis via DXP pathway; isopentenyl diphosphate from 1-deoxy-D-xylulose 5-phosphate: step 3/6.</text>
</comment>
<feature type="domain" description="GHMP kinase N-terminal" evidence="8">
    <location>
        <begin position="84"/>
        <end position="159"/>
    </location>
</feature>
<evidence type="ECO:0000256" key="7">
    <source>
        <dbReference type="HAMAP-Rule" id="MF_00061"/>
    </source>
</evidence>
<dbReference type="GO" id="GO:0016114">
    <property type="term" value="P:terpenoid biosynthetic process"/>
    <property type="evidence" value="ECO:0007669"/>
    <property type="project" value="UniProtKB-UniRule"/>
</dbReference>
<dbReference type="OrthoDB" id="9809438at2"/>
<evidence type="ECO:0000313" key="9">
    <source>
        <dbReference type="EMBL" id="TSH99014.1"/>
    </source>
</evidence>
<feature type="binding site" evidence="7">
    <location>
        <begin position="109"/>
        <end position="119"/>
    </location>
    <ligand>
        <name>ATP</name>
        <dbReference type="ChEBI" id="CHEBI:30616"/>
    </ligand>
</feature>
<evidence type="ECO:0000256" key="1">
    <source>
        <dbReference type="ARBA" id="ARBA00017473"/>
    </source>
</evidence>
<dbReference type="NCBIfam" id="TIGR00154">
    <property type="entry name" value="ispE"/>
    <property type="match status" value="1"/>
</dbReference>
<dbReference type="PANTHER" id="PTHR43527">
    <property type="entry name" value="4-DIPHOSPHOCYTIDYL-2-C-METHYL-D-ERYTHRITOL KINASE, CHLOROPLASTIC"/>
    <property type="match status" value="1"/>
</dbReference>
<dbReference type="InterPro" id="IPR004424">
    <property type="entry name" value="IspE"/>
</dbReference>
<keyword evidence="3 7" id="KW-0547">Nucleotide-binding</keyword>
<dbReference type="SUPFAM" id="SSF54211">
    <property type="entry name" value="Ribosomal protein S5 domain 2-like"/>
    <property type="match status" value="1"/>
</dbReference>